<dbReference type="PANTHER" id="PTHR11715">
    <property type="entry name" value="GLYCINE CLEAVAGE SYSTEM H PROTEIN"/>
    <property type="match status" value="1"/>
</dbReference>
<organism evidence="2 3">
    <name type="scientific">Granulicatella seriolae</name>
    <dbReference type="NCBI Taxonomy" id="2967226"/>
    <lineage>
        <taxon>Bacteria</taxon>
        <taxon>Bacillati</taxon>
        <taxon>Bacillota</taxon>
        <taxon>Bacilli</taxon>
        <taxon>Lactobacillales</taxon>
        <taxon>Carnobacteriaceae</taxon>
        <taxon>Granulicatella</taxon>
    </lineage>
</organism>
<dbReference type="RefSeq" id="WP_256944239.1">
    <property type="nucleotide sequence ID" value="NZ_JANHNZ010000001.1"/>
</dbReference>
<gene>
    <name evidence="2" type="ORF">NPA36_00925</name>
</gene>
<evidence type="ECO:0000256" key="1">
    <source>
        <dbReference type="ARBA" id="ARBA00022823"/>
    </source>
</evidence>
<dbReference type="InterPro" id="IPR002930">
    <property type="entry name" value="GCV_H"/>
</dbReference>
<sequence length="117" mass="13293">MIRYSENGFWVERTDDVYRIGLSPKGQDDLGTVSFVEISADDVLDRSEPFLSVEAAKAVTDLLPPLNAQVVEWHKDIEDNPDLLNREFADSNWVVKVSAVNEEEYLALSEQDFPFVD</sequence>
<dbReference type="CDD" id="cd06848">
    <property type="entry name" value="GCS_H"/>
    <property type="match status" value="1"/>
</dbReference>
<dbReference type="InterPro" id="IPR011053">
    <property type="entry name" value="Single_hybrid_motif"/>
</dbReference>
<protein>
    <submittedName>
        <fullName evidence="2">Glycine cleavage system protein H</fullName>
    </submittedName>
</protein>
<evidence type="ECO:0000313" key="3">
    <source>
        <dbReference type="Proteomes" id="UP001059480"/>
    </source>
</evidence>
<dbReference type="EMBL" id="JANHNZ010000001">
    <property type="protein sequence ID" value="MCQ9209129.1"/>
    <property type="molecule type" value="Genomic_DNA"/>
</dbReference>
<reference evidence="2" key="2">
    <citation type="journal article" date="2023" name="Curr. Microbiol.">
        <title>Granulicatella seriolae sp. nov., a Novel Facultative Anaerobe Isolated from Yellowtail Marine Fish.</title>
        <authorList>
            <person name="Lee M."/>
            <person name="Choi Y.J."/>
            <person name="Farooq A."/>
            <person name="Jeong J.B."/>
            <person name="Jung M.Y."/>
        </authorList>
    </citation>
    <scope>NUCLEOTIDE SEQUENCE</scope>
    <source>
        <strain evidence="2">S8</strain>
    </source>
</reference>
<reference evidence="2" key="1">
    <citation type="submission" date="2022-07" db="EMBL/GenBank/DDBJ databases">
        <authorList>
            <person name="Jung M.-Y."/>
            <person name="Lee M."/>
        </authorList>
    </citation>
    <scope>NUCLEOTIDE SEQUENCE</scope>
    <source>
        <strain evidence="2">S8</strain>
    </source>
</reference>
<proteinExistence type="predicted"/>
<dbReference type="Proteomes" id="UP001059480">
    <property type="component" value="Unassembled WGS sequence"/>
</dbReference>
<dbReference type="PANTHER" id="PTHR11715:SF3">
    <property type="entry name" value="GLYCINE CLEAVAGE SYSTEM H PROTEIN-RELATED"/>
    <property type="match status" value="1"/>
</dbReference>
<dbReference type="Gene3D" id="2.40.50.100">
    <property type="match status" value="1"/>
</dbReference>
<keyword evidence="1" id="KW-0450">Lipoyl</keyword>
<dbReference type="Pfam" id="PF01597">
    <property type="entry name" value="GCV_H"/>
    <property type="match status" value="1"/>
</dbReference>
<comment type="caution">
    <text evidence="2">The sequence shown here is derived from an EMBL/GenBank/DDBJ whole genome shotgun (WGS) entry which is preliminary data.</text>
</comment>
<keyword evidence="3" id="KW-1185">Reference proteome</keyword>
<name>A0ABT1WKQ2_9LACT</name>
<reference evidence="2" key="3">
    <citation type="journal article" date="2023" name="Microbiol. Resour. Announc.">
        <title>Draft Genome Sequence of Granulicatella sp. Strain S8, Isolated from a Marine Fish, Seriola quinqueradiata.</title>
        <authorList>
            <person name="Lee M."/>
            <person name="Farooq A."/>
            <person name="Jeong J.B."/>
            <person name="Jung M.Y."/>
        </authorList>
    </citation>
    <scope>NUCLEOTIDE SEQUENCE</scope>
    <source>
        <strain evidence="2">S8</strain>
    </source>
</reference>
<dbReference type="InterPro" id="IPR033753">
    <property type="entry name" value="GCV_H/Fam206"/>
</dbReference>
<evidence type="ECO:0000313" key="2">
    <source>
        <dbReference type="EMBL" id="MCQ9209129.1"/>
    </source>
</evidence>
<accession>A0ABT1WKQ2</accession>
<dbReference type="SUPFAM" id="SSF51230">
    <property type="entry name" value="Single hybrid motif"/>
    <property type="match status" value="1"/>
</dbReference>